<dbReference type="Proteomes" id="UP000012081">
    <property type="component" value="Unassembled WGS sequence"/>
</dbReference>
<reference evidence="1 2" key="1">
    <citation type="submission" date="2013-03" db="EMBL/GenBank/DDBJ databases">
        <title>Assembly of a new bacterial strain Brevibacillus borstelensis AK1.</title>
        <authorList>
            <person name="Rajan I."/>
            <person name="PoliReddy D."/>
            <person name="Sugumar T."/>
            <person name="Rathinam K."/>
            <person name="Alqarawi S."/>
            <person name="Khalil A.B."/>
            <person name="Sivakumar N."/>
        </authorList>
    </citation>
    <scope>NUCLEOTIDE SEQUENCE [LARGE SCALE GENOMIC DNA]</scope>
    <source>
        <strain evidence="1 2">AK1</strain>
    </source>
</reference>
<accession>M8ECE1</accession>
<dbReference type="STRING" id="1300222.I532_10167"/>
<evidence type="ECO:0000313" key="1">
    <source>
        <dbReference type="EMBL" id="EMT53135.1"/>
    </source>
</evidence>
<keyword evidence="2" id="KW-1185">Reference proteome</keyword>
<comment type="caution">
    <text evidence="1">The sequence shown here is derived from an EMBL/GenBank/DDBJ whole genome shotgun (WGS) entry which is preliminary data.</text>
</comment>
<dbReference type="PATRIC" id="fig|1300222.3.peg.2101"/>
<protein>
    <submittedName>
        <fullName evidence="1">Uncharacterized protein</fullName>
    </submittedName>
</protein>
<dbReference type="AlphaFoldDB" id="M8ECE1"/>
<evidence type="ECO:0000313" key="2">
    <source>
        <dbReference type="Proteomes" id="UP000012081"/>
    </source>
</evidence>
<sequence length="182" mass="21502">MRDVQNRYQGLPPRTPEMLYNIVRKFYRGAVNHYDLIQEKKADVKRALAEWTGAKEDERQQRQQAVNGALTTLFLEFHFYVTCWLQIEMALYRLAKNDERHARIMEQFRGVLETHVNVRHYLEQPEKCVDAQWEGDPKNRRLPGAERDLYRFGETLFTVDTQSLESLHALYEAIAAVRAESE</sequence>
<gene>
    <name evidence="1" type="ORF">I532_10167</name>
</gene>
<name>M8ECE1_9BACL</name>
<dbReference type="RefSeq" id="WP_003388019.1">
    <property type="nucleotide sequence ID" value="NZ_APBN01000003.1"/>
</dbReference>
<organism evidence="1 2">
    <name type="scientific">Brevibacillus borstelensis AK1</name>
    <dbReference type="NCBI Taxonomy" id="1300222"/>
    <lineage>
        <taxon>Bacteria</taxon>
        <taxon>Bacillati</taxon>
        <taxon>Bacillota</taxon>
        <taxon>Bacilli</taxon>
        <taxon>Bacillales</taxon>
        <taxon>Paenibacillaceae</taxon>
        <taxon>Brevibacillus</taxon>
    </lineage>
</organism>
<dbReference type="OrthoDB" id="2466419at2"/>
<proteinExistence type="predicted"/>
<dbReference type="EMBL" id="APBN01000003">
    <property type="protein sequence ID" value="EMT53135.1"/>
    <property type="molecule type" value="Genomic_DNA"/>
</dbReference>